<proteinExistence type="predicted"/>
<dbReference type="SUPFAM" id="SSF47986">
    <property type="entry name" value="DEATH domain"/>
    <property type="match status" value="1"/>
</dbReference>
<dbReference type="PROSITE" id="PS50209">
    <property type="entry name" value="CARD"/>
    <property type="match status" value="1"/>
</dbReference>
<dbReference type="InterPro" id="IPR036770">
    <property type="entry name" value="Ankyrin_rpt-contain_sf"/>
</dbReference>
<feature type="domain" description="CARD" evidence="4">
    <location>
        <begin position="630"/>
        <end position="705"/>
    </location>
</feature>
<feature type="repeat" description="ANK" evidence="3">
    <location>
        <begin position="502"/>
        <end position="534"/>
    </location>
</feature>
<dbReference type="SUPFAM" id="SSF48403">
    <property type="entry name" value="Ankyrin repeat"/>
    <property type="match status" value="2"/>
</dbReference>
<dbReference type="InterPro" id="IPR002110">
    <property type="entry name" value="Ankyrin_rpt"/>
</dbReference>
<dbReference type="PANTHER" id="PTHR24198:SF165">
    <property type="entry name" value="ANKYRIN REPEAT-CONTAINING PROTEIN-RELATED"/>
    <property type="match status" value="1"/>
</dbReference>
<dbReference type="InterPro" id="IPR001315">
    <property type="entry name" value="CARD"/>
</dbReference>
<dbReference type="PROSITE" id="PS50088">
    <property type="entry name" value="ANK_REPEAT"/>
    <property type="match status" value="3"/>
</dbReference>
<name>A0AAD9K006_9ANNE</name>
<dbReference type="AlphaFoldDB" id="A0AAD9K006"/>
<sequence length="728" mass="81747">MSWPPVKGEHITKMAAELVPLPSGIWVKDGSRAYSIPKPFRPRPADSTSSLPTELPWRSGPWNYDETGGHMETFKFLLKRGTKVCTAHNGATILMEAVDKNRPEFVDYLLDNAATLGIDIAACDKEGNNVLFYAAAGGHVTMLERLLKAGCPVKSDVHNRTLLMQAVLHCHVTMTEFLINNSVVLGVDIHQKDKDLRNAIFYCVEGGDLEVLKLLLRIRIMPYPDAFGRTNIMQAARAGHVHILEYLLENHGSLSLDVNAKDKNGENALFYSVRSRDMNALIKLLQSGIKVSNNDNHIGILAQSLCEGRDAVVQAILAHALDISGALTGRDSKGRTVLHHYVERGDLEMLHNLSRYYHPEMDNDLTGASLLMCACRHPEYIHIMKYLIETLKVDPDKVDFRGRCALFYAVESSNLESTSYLLEHMSRAESDKDGLSPLMVAIASSDHNVVDTLLQSKLGRDFINRLDKRGRNATHYCAIHGHTAMLEMLQHYGADLDLPDREGLSPIMCACANGRFRILQLLLRKGADVDAVDEGDKNAVHHCFGTSPSLNCVKVLVKFAADINHQDKSGVSPLMMACQTCAKSMISVIRFLIDYGADPIAQDNDGKDSFDYCPFDAEYVKAFMRDSSVIEPGQWEAIQKFRSRLVQDIELNSVLRGLIRERIFTKTLHFEVMKKAPSERVDRLLEILHKRGNRAFRAFCKVLREDCQVELSFSLMKDAYRKDEEIFW</sequence>
<evidence type="ECO:0000313" key="6">
    <source>
        <dbReference type="Proteomes" id="UP001208570"/>
    </source>
</evidence>
<comment type="caution">
    <text evidence="5">The sequence shown here is derived from an EMBL/GenBank/DDBJ whole genome shotgun (WGS) entry which is preliminary data.</text>
</comment>
<dbReference type="Gene3D" id="1.25.40.20">
    <property type="entry name" value="Ankyrin repeat-containing domain"/>
    <property type="match status" value="2"/>
</dbReference>
<gene>
    <name evidence="5" type="ORF">LSH36_95g03047</name>
</gene>
<dbReference type="SMART" id="SM00248">
    <property type="entry name" value="ANK"/>
    <property type="match status" value="14"/>
</dbReference>
<evidence type="ECO:0000313" key="5">
    <source>
        <dbReference type="EMBL" id="KAK2162603.1"/>
    </source>
</evidence>
<keyword evidence="6" id="KW-1185">Reference proteome</keyword>
<accession>A0AAD9K006</accession>
<dbReference type="PANTHER" id="PTHR24198">
    <property type="entry name" value="ANKYRIN REPEAT AND PROTEIN KINASE DOMAIN-CONTAINING PROTEIN"/>
    <property type="match status" value="1"/>
</dbReference>
<protein>
    <recommendedName>
        <fullName evidence="4">CARD domain-containing protein</fullName>
    </recommendedName>
</protein>
<evidence type="ECO:0000256" key="2">
    <source>
        <dbReference type="ARBA" id="ARBA00023043"/>
    </source>
</evidence>
<dbReference type="InterPro" id="IPR011029">
    <property type="entry name" value="DEATH-like_dom_sf"/>
</dbReference>
<dbReference type="Gene3D" id="1.10.533.10">
    <property type="entry name" value="Death Domain, Fas"/>
    <property type="match status" value="1"/>
</dbReference>
<dbReference type="CDD" id="cd01671">
    <property type="entry name" value="CARD"/>
    <property type="match status" value="1"/>
</dbReference>
<dbReference type="PROSITE" id="PS50297">
    <property type="entry name" value="ANK_REP_REGION"/>
    <property type="match status" value="2"/>
</dbReference>
<keyword evidence="1" id="KW-0677">Repeat</keyword>
<keyword evidence="2 3" id="KW-0040">ANK repeat</keyword>
<organism evidence="5 6">
    <name type="scientific">Paralvinella palmiformis</name>
    <dbReference type="NCBI Taxonomy" id="53620"/>
    <lineage>
        <taxon>Eukaryota</taxon>
        <taxon>Metazoa</taxon>
        <taxon>Spiralia</taxon>
        <taxon>Lophotrochozoa</taxon>
        <taxon>Annelida</taxon>
        <taxon>Polychaeta</taxon>
        <taxon>Sedentaria</taxon>
        <taxon>Canalipalpata</taxon>
        <taxon>Terebellida</taxon>
        <taxon>Terebelliformia</taxon>
        <taxon>Alvinellidae</taxon>
        <taxon>Paralvinella</taxon>
    </lineage>
</organism>
<evidence type="ECO:0000259" key="4">
    <source>
        <dbReference type="PROSITE" id="PS50209"/>
    </source>
</evidence>
<dbReference type="GO" id="GO:0042981">
    <property type="term" value="P:regulation of apoptotic process"/>
    <property type="evidence" value="ECO:0007669"/>
    <property type="project" value="InterPro"/>
</dbReference>
<reference evidence="5" key="1">
    <citation type="journal article" date="2023" name="Mol. Biol. Evol.">
        <title>Third-Generation Sequencing Reveals the Adaptive Role of the Epigenome in Three Deep-Sea Polychaetes.</title>
        <authorList>
            <person name="Perez M."/>
            <person name="Aroh O."/>
            <person name="Sun Y."/>
            <person name="Lan Y."/>
            <person name="Juniper S.K."/>
            <person name="Young C.R."/>
            <person name="Angers B."/>
            <person name="Qian P.Y."/>
        </authorList>
    </citation>
    <scope>NUCLEOTIDE SEQUENCE</scope>
    <source>
        <strain evidence="5">P08H-3</strain>
    </source>
</reference>
<feature type="repeat" description="ANK" evidence="3">
    <location>
        <begin position="469"/>
        <end position="501"/>
    </location>
</feature>
<evidence type="ECO:0000256" key="1">
    <source>
        <dbReference type="ARBA" id="ARBA00022737"/>
    </source>
</evidence>
<dbReference type="Proteomes" id="UP001208570">
    <property type="component" value="Unassembled WGS sequence"/>
</dbReference>
<dbReference type="EMBL" id="JAODUP010000095">
    <property type="protein sequence ID" value="KAK2162603.1"/>
    <property type="molecule type" value="Genomic_DNA"/>
</dbReference>
<evidence type="ECO:0000256" key="3">
    <source>
        <dbReference type="PROSITE-ProRule" id="PRU00023"/>
    </source>
</evidence>
<dbReference type="Pfam" id="PF12796">
    <property type="entry name" value="Ank_2"/>
    <property type="match status" value="5"/>
</dbReference>
<feature type="repeat" description="ANK" evidence="3">
    <location>
        <begin position="569"/>
        <end position="604"/>
    </location>
</feature>
<dbReference type="Pfam" id="PF00619">
    <property type="entry name" value="CARD"/>
    <property type="match status" value="1"/>
</dbReference>